<dbReference type="PROSITE" id="PS51782">
    <property type="entry name" value="LYSM"/>
    <property type="match status" value="2"/>
</dbReference>
<dbReference type="InterPro" id="IPR052196">
    <property type="entry name" value="Bact_Kbp"/>
</dbReference>
<dbReference type="InterPro" id="IPR036779">
    <property type="entry name" value="LysM_dom_sf"/>
</dbReference>
<organism evidence="2 3">
    <name type="scientific">Candidatus Gottesmanbacteria bacterium RIFCSPLOWO2_01_FULL_43_11b</name>
    <dbReference type="NCBI Taxonomy" id="1798392"/>
    <lineage>
        <taxon>Bacteria</taxon>
        <taxon>Candidatus Gottesmaniibacteriota</taxon>
    </lineage>
</organism>
<dbReference type="PANTHER" id="PTHR34700">
    <property type="entry name" value="POTASSIUM BINDING PROTEIN KBP"/>
    <property type="match status" value="1"/>
</dbReference>
<dbReference type="Pfam" id="PF01476">
    <property type="entry name" value="LysM"/>
    <property type="match status" value="2"/>
</dbReference>
<dbReference type="Proteomes" id="UP000178759">
    <property type="component" value="Unassembled WGS sequence"/>
</dbReference>
<evidence type="ECO:0000259" key="1">
    <source>
        <dbReference type="PROSITE" id="PS51782"/>
    </source>
</evidence>
<evidence type="ECO:0000313" key="2">
    <source>
        <dbReference type="EMBL" id="OGG24602.1"/>
    </source>
</evidence>
<accession>A0A1F6AJF0</accession>
<dbReference type="Gene3D" id="3.10.350.10">
    <property type="entry name" value="LysM domain"/>
    <property type="match status" value="2"/>
</dbReference>
<dbReference type="STRING" id="1798392.A3A79_05470"/>
<name>A0A1F6AJF0_9BACT</name>
<dbReference type="PANTHER" id="PTHR34700:SF4">
    <property type="entry name" value="PHAGE-LIKE ELEMENT PBSX PROTEIN XKDP"/>
    <property type="match status" value="1"/>
</dbReference>
<dbReference type="SMART" id="SM00257">
    <property type="entry name" value="LysM"/>
    <property type="match status" value="2"/>
</dbReference>
<evidence type="ECO:0000313" key="3">
    <source>
        <dbReference type="Proteomes" id="UP000178759"/>
    </source>
</evidence>
<gene>
    <name evidence="2" type="ORF">A3A79_05470</name>
</gene>
<reference evidence="2 3" key="1">
    <citation type="journal article" date="2016" name="Nat. Commun.">
        <title>Thousands of microbial genomes shed light on interconnected biogeochemical processes in an aquifer system.</title>
        <authorList>
            <person name="Anantharaman K."/>
            <person name="Brown C.T."/>
            <person name="Hug L.A."/>
            <person name="Sharon I."/>
            <person name="Castelle C.J."/>
            <person name="Probst A.J."/>
            <person name="Thomas B.C."/>
            <person name="Singh A."/>
            <person name="Wilkins M.J."/>
            <person name="Karaoz U."/>
            <person name="Brodie E.L."/>
            <person name="Williams K.H."/>
            <person name="Hubbard S.S."/>
            <person name="Banfield J.F."/>
        </authorList>
    </citation>
    <scope>NUCLEOTIDE SEQUENCE [LARGE SCALE GENOMIC DNA]</scope>
</reference>
<dbReference type="CDD" id="cd00118">
    <property type="entry name" value="LysM"/>
    <property type="match status" value="2"/>
</dbReference>
<feature type="domain" description="LysM" evidence="1">
    <location>
        <begin position="112"/>
        <end position="160"/>
    </location>
</feature>
<dbReference type="EMBL" id="MFJV01000001">
    <property type="protein sequence ID" value="OGG24602.1"/>
    <property type="molecule type" value="Genomic_DNA"/>
</dbReference>
<comment type="caution">
    <text evidence="2">The sequence shown here is derived from an EMBL/GenBank/DDBJ whole genome shotgun (WGS) entry which is preliminary data.</text>
</comment>
<dbReference type="AlphaFoldDB" id="A0A1F6AJF0"/>
<dbReference type="SUPFAM" id="SSF54106">
    <property type="entry name" value="LysM domain"/>
    <property type="match status" value="2"/>
</dbReference>
<protein>
    <recommendedName>
        <fullName evidence="1">LysM domain-containing protein</fullName>
    </recommendedName>
</protein>
<proteinExistence type="predicted"/>
<sequence length="161" mass="17646">MILGLAVVLVVGTLIYNYATKRVPQIQKEAEQKKAEEQAALGQKHTVAAGESLWSISERYYQSGYNWVDLQKANNLTDADAIEVGQELTVPKVTPIQPQGEITSTSTVAKPQTYTVVHGDTLWDISMKFYNGDGYQWSKIAQANGLANPDLIHAGNVLTLP</sequence>
<feature type="domain" description="LysM" evidence="1">
    <location>
        <begin position="43"/>
        <end position="90"/>
    </location>
</feature>
<dbReference type="InterPro" id="IPR018392">
    <property type="entry name" value="LysM"/>
</dbReference>